<dbReference type="OrthoDB" id="8068331at2759"/>
<dbReference type="Proteomes" id="UP000504634">
    <property type="component" value="Unplaced"/>
</dbReference>
<dbReference type="AlphaFoldDB" id="A0A6J2TNI7"/>
<proteinExistence type="predicted"/>
<keyword evidence="1" id="KW-1185">Reference proteome</keyword>
<gene>
    <name evidence="2" type="primary">LOC115625686</name>
</gene>
<protein>
    <submittedName>
        <fullName evidence="2">Uncharacterized protein LOC115625686 isoform X1</fullName>
    </submittedName>
</protein>
<sequence length="287" mass="33880">MDIPIITKVTNYKNREVMHKWTDEEVRILLDCMIERGTIGLPADRAYYDELTVASKLPIKPNVTRQKVRYLRSTYLKTVSWLQRLNERGVQQWELADVRQKVREMCPFYARLRHIFGNKLSKSESAEDKTSTDSIKELEFDAFLAALDVNIIEPKLDLESPDFEELTLESTTITNHYLSNINNDLDDKYAERILDDYNSPPASTATNLKSSNSRGQISAVEDVDILRKARLHLESEKLEFERYKFDKMLELKKLEMDRNYELRKLKLEQEERFINLKRKYHDIFDTS</sequence>
<evidence type="ECO:0000313" key="2">
    <source>
        <dbReference type="RefSeq" id="XP_030376683.1"/>
    </source>
</evidence>
<name>A0A6J2TNI7_DROLE</name>
<dbReference type="GeneID" id="115625686"/>
<accession>A0A6J2TNI7</accession>
<dbReference type="RefSeq" id="XP_030376683.1">
    <property type="nucleotide sequence ID" value="XM_030520823.1"/>
</dbReference>
<evidence type="ECO:0000313" key="1">
    <source>
        <dbReference type="Proteomes" id="UP000504634"/>
    </source>
</evidence>
<reference evidence="2" key="1">
    <citation type="submission" date="2025-08" db="UniProtKB">
        <authorList>
            <consortium name="RefSeq"/>
        </authorList>
    </citation>
    <scope>IDENTIFICATION</scope>
    <source>
        <strain evidence="2">11010-0011.00</strain>
        <tissue evidence="2">Whole body</tissue>
    </source>
</reference>
<organism evidence="1 2">
    <name type="scientific">Drosophila lebanonensis</name>
    <name type="common">Fruit fly</name>
    <name type="synonym">Scaptodrosophila lebanonensis</name>
    <dbReference type="NCBI Taxonomy" id="7225"/>
    <lineage>
        <taxon>Eukaryota</taxon>
        <taxon>Metazoa</taxon>
        <taxon>Ecdysozoa</taxon>
        <taxon>Arthropoda</taxon>
        <taxon>Hexapoda</taxon>
        <taxon>Insecta</taxon>
        <taxon>Pterygota</taxon>
        <taxon>Neoptera</taxon>
        <taxon>Endopterygota</taxon>
        <taxon>Diptera</taxon>
        <taxon>Brachycera</taxon>
        <taxon>Muscomorpha</taxon>
        <taxon>Ephydroidea</taxon>
        <taxon>Drosophilidae</taxon>
        <taxon>Scaptodrosophila</taxon>
    </lineage>
</organism>